<gene>
    <name evidence="1" type="ORF">HMPREF9098_0663</name>
</gene>
<dbReference type="EMBL" id="AEWV01000013">
    <property type="protein sequence ID" value="EGC17852.1"/>
    <property type="molecule type" value="Genomic_DNA"/>
</dbReference>
<sequence length="45" mass="5019">MQKAACTRYPRAMTALYTEFAVVPPESCYNAPIRAAQKQPALFGR</sequence>
<keyword evidence="2" id="KW-1185">Reference proteome</keyword>
<evidence type="ECO:0000313" key="1">
    <source>
        <dbReference type="EMBL" id="EGC17852.1"/>
    </source>
</evidence>
<proteinExistence type="predicted"/>
<dbReference type="AlphaFoldDB" id="F0EXV3"/>
<dbReference type="STRING" id="888741.HMPREF9098_0663"/>
<organism evidence="1 2">
    <name type="scientific">Kingella denitrificans ATCC 33394</name>
    <dbReference type="NCBI Taxonomy" id="888741"/>
    <lineage>
        <taxon>Bacteria</taxon>
        <taxon>Pseudomonadati</taxon>
        <taxon>Pseudomonadota</taxon>
        <taxon>Betaproteobacteria</taxon>
        <taxon>Neisseriales</taxon>
        <taxon>Neisseriaceae</taxon>
        <taxon>Kingella</taxon>
    </lineage>
</organism>
<dbReference type="Proteomes" id="UP000004088">
    <property type="component" value="Unassembled WGS sequence"/>
</dbReference>
<name>F0EXV3_9NEIS</name>
<accession>F0EXV3</accession>
<evidence type="ECO:0000313" key="2">
    <source>
        <dbReference type="Proteomes" id="UP000004088"/>
    </source>
</evidence>
<reference evidence="1 2" key="1">
    <citation type="submission" date="2011-01" db="EMBL/GenBank/DDBJ databases">
        <authorList>
            <person name="Muzny D."/>
            <person name="Qin X."/>
            <person name="Deng J."/>
            <person name="Jiang H."/>
            <person name="Liu Y."/>
            <person name="Qu J."/>
            <person name="Song X.-Z."/>
            <person name="Zhang L."/>
            <person name="Thornton R."/>
            <person name="Coyle M."/>
            <person name="Francisco L."/>
            <person name="Jackson L."/>
            <person name="Javaid M."/>
            <person name="Korchina V."/>
            <person name="Kovar C."/>
            <person name="Mata R."/>
            <person name="Mathew T."/>
            <person name="Ngo R."/>
            <person name="Nguyen L."/>
            <person name="Nguyen N."/>
            <person name="Okwuonu G."/>
            <person name="Ongeri F."/>
            <person name="Pham C."/>
            <person name="Simmons D."/>
            <person name="Wilczek-Boney K."/>
            <person name="Hale W."/>
            <person name="Jakkamsetti A."/>
            <person name="Pham P."/>
            <person name="Ruth R."/>
            <person name="San Lucas F."/>
            <person name="Warren J."/>
            <person name="Zhang J."/>
            <person name="Zhao Z."/>
            <person name="Zhou C."/>
            <person name="Zhu D."/>
            <person name="Lee S."/>
            <person name="Bess C."/>
            <person name="Blankenburg K."/>
            <person name="Forbes L."/>
            <person name="Fu Q."/>
            <person name="Gubbala S."/>
            <person name="Hirani K."/>
            <person name="Jayaseelan J.C."/>
            <person name="Lara F."/>
            <person name="Munidasa M."/>
            <person name="Palculict T."/>
            <person name="Patil S."/>
            <person name="Pu L.-L."/>
            <person name="Saada N."/>
            <person name="Tang L."/>
            <person name="Weissenberger G."/>
            <person name="Zhu Y."/>
            <person name="Hemphill L."/>
            <person name="Shang Y."/>
            <person name="Youmans B."/>
            <person name="Ayvaz T."/>
            <person name="Ross M."/>
            <person name="Santibanez J."/>
            <person name="Aqrawi P."/>
            <person name="Gross S."/>
            <person name="Joshi V."/>
            <person name="Fowler G."/>
            <person name="Nazareth L."/>
            <person name="Reid J."/>
            <person name="Worley K."/>
            <person name="Petrosino J."/>
            <person name="Highlander S."/>
            <person name="Gibbs R."/>
        </authorList>
    </citation>
    <scope>NUCLEOTIDE SEQUENCE [LARGE SCALE GENOMIC DNA]</scope>
    <source>
        <strain evidence="1 2">ATCC 33394</strain>
    </source>
</reference>
<protein>
    <submittedName>
        <fullName evidence="1">Uncharacterized protein</fullName>
    </submittedName>
</protein>
<dbReference type="HOGENOM" id="CLU_3200875_0_0_4"/>
<comment type="caution">
    <text evidence="1">The sequence shown here is derived from an EMBL/GenBank/DDBJ whole genome shotgun (WGS) entry which is preliminary data.</text>
</comment>